<dbReference type="InterPro" id="IPR004045">
    <property type="entry name" value="Glutathione_S-Trfase_N"/>
</dbReference>
<protein>
    <submittedName>
        <fullName evidence="2">Glutathione S-transferase</fullName>
    </submittedName>
</protein>
<dbReference type="Gene3D" id="3.40.30.10">
    <property type="entry name" value="Glutaredoxin"/>
    <property type="match status" value="1"/>
</dbReference>
<dbReference type="InterPro" id="IPR040079">
    <property type="entry name" value="Glutathione_S-Trfase"/>
</dbReference>
<dbReference type="SUPFAM" id="SSF52833">
    <property type="entry name" value="Thioredoxin-like"/>
    <property type="match status" value="1"/>
</dbReference>
<dbReference type="PANTHER" id="PTHR44051:SF8">
    <property type="entry name" value="GLUTATHIONE S-TRANSFERASE GSTA"/>
    <property type="match status" value="1"/>
</dbReference>
<dbReference type="InterPro" id="IPR004046">
    <property type="entry name" value="GST_C"/>
</dbReference>
<organism evidence="2 3">
    <name type="scientific">Pleomorphomonas carboxyditropha</name>
    <dbReference type="NCBI Taxonomy" id="2023338"/>
    <lineage>
        <taxon>Bacteria</taxon>
        <taxon>Pseudomonadati</taxon>
        <taxon>Pseudomonadota</taxon>
        <taxon>Alphaproteobacteria</taxon>
        <taxon>Hyphomicrobiales</taxon>
        <taxon>Pleomorphomonadaceae</taxon>
        <taxon>Pleomorphomonas</taxon>
    </lineage>
</organism>
<dbReference type="PANTHER" id="PTHR44051">
    <property type="entry name" value="GLUTATHIONE S-TRANSFERASE-RELATED"/>
    <property type="match status" value="1"/>
</dbReference>
<gene>
    <name evidence="2" type="ORF">CJ014_25580</name>
</gene>
<dbReference type="Pfam" id="PF13409">
    <property type="entry name" value="GST_N_2"/>
    <property type="match status" value="1"/>
</dbReference>
<evidence type="ECO:0000259" key="1">
    <source>
        <dbReference type="PROSITE" id="PS50405"/>
    </source>
</evidence>
<sequence length="238" mass="26040">MNAVAFDKEPVSITASDWVPDFAQGMVRDLRLRWALEEAGLPYEVELVPQGTQARAHNLSRQPFGQIPTLTAGPETMFESGACVWRIAGASESLSPGDEAGRDRCLSWVFAALNTVEPPLSMMATLFFFETQPEQFGIADAGAVATIKPGARAAALLRLKQLADVLGKRRHLVADRFTIADLMMVTVLRVADSLDLLAELPDLRRYVSLHTARPAFRKALEGQLAPFRENAAKYETAG</sequence>
<accession>A0A2G9WP14</accession>
<reference evidence="2 3" key="1">
    <citation type="submission" date="2017-08" db="EMBL/GenBank/DDBJ databases">
        <title>Pleomorphomonas carboxidotrophicus sp. nov., a new mesophilic hydrogenogenic carboxidotroph.</title>
        <authorList>
            <person name="Esquivel-Elizondo S."/>
            <person name="Krajmalnik-Brown R."/>
            <person name="Maldonado J."/>
        </authorList>
    </citation>
    <scope>NUCLEOTIDE SEQUENCE [LARGE SCALE GENOMIC DNA]</scope>
    <source>
        <strain evidence="2 3">SVCO-16</strain>
    </source>
</reference>
<dbReference type="InterPro" id="IPR036249">
    <property type="entry name" value="Thioredoxin-like_sf"/>
</dbReference>
<dbReference type="Gene3D" id="1.20.1050.10">
    <property type="match status" value="1"/>
</dbReference>
<dbReference type="InterPro" id="IPR036282">
    <property type="entry name" value="Glutathione-S-Trfase_C_sf"/>
</dbReference>
<dbReference type="OrthoDB" id="9811242at2"/>
<comment type="caution">
    <text evidence="2">The sequence shown here is derived from an EMBL/GenBank/DDBJ whole genome shotgun (WGS) entry which is preliminary data.</text>
</comment>
<dbReference type="GO" id="GO:0016740">
    <property type="term" value="F:transferase activity"/>
    <property type="evidence" value="ECO:0007669"/>
    <property type="project" value="UniProtKB-KW"/>
</dbReference>
<dbReference type="EMBL" id="NQVN01000035">
    <property type="protein sequence ID" value="PIO96413.1"/>
    <property type="molecule type" value="Genomic_DNA"/>
</dbReference>
<dbReference type="SFLD" id="SFLDS00019">
    <property type="entry name" value="Glutathione_Transferase_(cytos"/>
    <property type="match status" value="1"/>
</dbReference>
<keyword evidence="3" id="KW-1185">Reference proteome</keyword>
<evidence type="ECO:0000313" key="3">
    <source>
        <dbReference type="Proteomes" id="UP000231070"/>
    </source>
</evidence>
<dbReference type="Proteomes" id="UP000231070">
    <property type="component" value="Unassembled WGS sequence"/>
</dbReference>
<evidence type="ECO:0000313" key="2">
    <source>
        <dbReference type="EMBL" id="PIO96413.1"/>
    </source>
</evidence>
<proteinExistence type="predicted"/>
<dbReference type="Pfam" id="PF00043">
    <property type="entry name" value="GST_C"/>
    <property type="match status" value="1"/>
</dbReference>
<dbReference type="SUPFAM" id="SSF47616">
    <property type="entry name" value="GST C-terminal domain-like"/>
    <property type="match status" value="1"/>
</dbReference>
<dbReference type="PROSITE" id="PS50405">
    <property type="entry name" value="GST_CTER"/>
    <property type="match status" value="1"/>
</dbReference>
<dbReference type="RefSeq" id="WP_100083345.1">
    <property type="nucleotide sequence ID" value="NZ_NQVN01000035.1"/>
</dbReference>
<dbReference type="FunFam" id="3.40.30.10:FF:000331">
    <property type="entry name" value="Glutathione S-transferase"/>
    <property type="match status" value="1"/>
</dbReference>
<dbReference type="CDD" id="cd03046">
    <property type="entry name" value="GST_N_GTT1_like"/>
    <property type="match status" value="1"/>
</dbReference>
<name>A0A2G9WP14_9HYPH</name>
<feature type="domain" description="GST C-terminal" evidence="1">
    <location>
        <begin position="98"/>
        <end position="227"/>
    </location>
</feature>
<keyword evidence="2" id="KW-0808">Transferase</keyword>
<dbReference type="AlphaFoldDB" id="A0A2G9WP14"/>
<dbReference type="CDD" id="cd03207">
    <property type="entry name" value="GST_C_8"/>
    <property type="match status" value="1"/>
</dbReference>
<dbReference type="InterPro" id="IPR010987">
    <property type="entry name" value="Glutathione-S-Trfase_C-like"/>
</dbReference>